<dbReference type="AlphaFoldDB" id="A0AAD6ZIX0"/>
<feature type="domain" description="DUF6532" evidence="2">
    <location>
        <begin position="410"/>
        <end position="646"/>
    </location>
</feature>
<evidence type="ECO:0000313" key="3">
    <source>
        <dbReference type="EMBL" id="KAJ7323323.1"/>
    </source>
</evidence>
<proteinExistence type="predicted"/>
<evidence type="ECO:0000256" key="1">
    <source>
        <dbReference type="SAM" id="MobiDB-lite"/>
    </source>
</evidence>
<feature type="compositionally biased region" description="Acidic residues" evidence="1">
    <location>
        <begin position="292"/>
        <end position="325"/>
    </location>
</feature>
<reference evidence="3" key="1">
    <citation type="submission" date="2023-03" db="EMBL/GenBank/DDBJ databases">
        <title>Massive genome expansion in bonnet fungi (Mycena s.s.) driven by repeated elements and novel gene families across ecological guilds.</title>
        <authorList>
            <consortium name="Lawrence Berkeley National Laboratory"/>
            <person name="Harder C.B."/>
            <person name="Miyauchi S."/>
            <person name="Viragh M."/>
            <person name="Kuo A."/>
            <person name="Thoen E."/>
            <person name="Andreopoulos B."/>
            <person name="Lu D."/>
            <person name="Skrede I."/>
            <person name="Drula E."/>
            <person name="Henrissat B."/>
            <person name="Morin E."/>
            <person name="Kohler A."/>
            <person name="Barry K."/>
            <person name="LaButti K."/>
            <person name="Morin E."/>
            <person name="Salamov A."/>
            <person name="Lipzen A."/>
            <person name="Mereny Z."/>
            <person name="Hegedus B."/>
            <person name="Baldrian P."/>
            <person name="Stursova M."/>
            <person name="Weitz H."/>
            <person name="Taylor A."/>
            <person name="Grigoriev I.V."/>
            <person name="Nagy L.G."/>
            <person name="Martin F."/>
            <person name="Kauserud H."/>
        </authorList>
    </citation>
    <scope>NUCLEOTIDE SEQUENCE</scope>
    <source>
        <strain evidence="3">CBHHK002</strain>
    </source>
</reference>
<accession>A0AAD6ZIX0</accession>
<keyword evidence="4" id="KW-1185">Reference proteome</keyword>
<dbReference type="EMBL" id="JARIHO010000047">
    <property type="protein sequence ID" value="KAJ7323323.1"/>
    <property type="molecule type" value="Genomic_DNA"/>
</dbReference>
<feature type="region of interest" description="Disordered" evidence="1">
    <location>
        <begin position="22"/>
        <end position="45"/>
    </location>
</feature>
<evidence type="ECO:0000313" key="4">
    <source>
        <dbReference type="Proteomes" id="UP001218218"/>
    </source>
</evidence>
<protein>
    <recommendedName>
        <fullName evidence="2">DUF6532 domain-containing protein</fullName>
    </recommendedName>
</protein>
<feature type="compositionally biased region" description="Acidic residues" evidence="1">
    <location>
        <begin position="115"/>
        <end position="125"/>
    </location>
</feature>
<feature type="compositionally biased region" description="Acidic residues" evidence="1">
    <location>
        <begin position="208"/>
        <end position="226"/>
    </location>
</feature>
<dbReference type="Proteomes" id="UP001218218">
    <property type="component" value="Unassembled WGS sequence"/>
</dbReference>
<organism evidence="3 4">
    <name type="scientific">Mycena albidolilacea</name>
    <dbReference type="NCBI Taxonomy" id="1033008"/>
    <lineage>
        <taxon>Eukaryota</taxon>
        <taxon>Fungi</taxon>
        <taxon>Dikarya</taxon>
        <taxon>Basidiomycota</taxon>
        <taxon>Agaricomycotina</taxon>
        <taxon>Agaricomycetes</taxon>
        <taxon>Agaricomycetidae</taxon>
        <taxon>Agaricales</taxon>
        <taxon>Marasmiineae</taxon>
        <taxon>Mycenaceae</taxon>
        <taxon>Mycena</taxon>
    </lineage>
</organism>
<name>A0AAD6ZIX0_9AGAR</name>
<comment type="caution">
    <text evidence="3">The sequence shown here is derived from an EMBL/GenBank/DDBJ whole genome shotgun (WGS) entry which is preliminary data.</text>
</comment>
<sequence>MPDQELSETSDEEAPPVILTRAQKAAKTRARHVAEEQAASAQTEVEISRAGGRRVAMQKALKKKIWHPNAVKDTSPGTENTPSTTVATASSRKRAASAAADQPGKKKKSKARDETDIESGMDVDEFPVTAKAKKTANTKIADGARSAGKKKEKATTRRYVPTPIDSDEELRPQKPVKLVDKPHVLPAGTAKPTVNPKPKAKKASSATDTEEEIDNLLSQSEEDDQSDPASQSDLDDGEFPADLTDEHAQIIQSGKVSTGADDLLDSSDDTTPSGFHRRQASSSSRGSIPPDTDYDDIPEGEDEDEEKEKDDDAAPELVESEEEEIVTPAPAPRPKKTTAAQQSKYAQENPEIRNSKVVHGGKVEKIAAVPETSWSPTARVTFPPTGGQIKLLVQNDTLKAVLKGAIDLALHEIAFKEGYTDIVSRGAYARRLLRLAAKAYGPRGEDIEKRAKKDTTFCTLLAPLICTRGGNLRNTLRVIATSKVATHYGFNAPGITPSQIRSIVKQLKENQQFILPYASAPVLLRAESQSDGALAADTAVISNTPKVVLTFINNLPFHAPAVIDILHEGWWSSPKSFGFQHVTELKSNRPDRPMEVVLPDAMLCLGTVNAWAAATAWESGHYVYQKEFSQARLENTYKSLLEVLQKQRNGHSAKTFNRTMHELYIKVSRSQAGVASAASGSANDVISLAIDSD</sequence>
<dbReference type="InterPro" id="IPR045341">
    <property type="entry name" value="DUF6532"/>
</dbReference>
<evidence type="ECO:0000259" key="2">
    <source>
        <dbReference type="Pfam" id="PF20149"/>
    </source>
</evidence>
<gene>
    <name evidence="3" type="ORF">DFH08DRAFT_1029686</name>
</gene>
<feature type="compositionally biased region" description="Basic and acidic residues" evidence="1">
    <location>
        <begin position="169"/>
        <end position="183"/>
    </location>
</feature>
<feature type="region of interest" description="Disordered" evidence="1">
    <location>
        <begin position="58"/>
        <end position="348"/>
    </location>
</feature>
<feature type="compositionally biased region" description="Low complexity" evidence="1">
    <location>
        <begin position="83"/>
        <end position="100"/>
    </location>
</feature>
<dbReference type="Pfam" id="PF20149">
    <property type="entry name" value="DUF6532"/>
    <property type="match status" value="1"/>
</dbReference>